<dbReference type="InterPro" id="IPR050482">
    <property type="entry name" value="Sensor_HK_TwoCompSys"/>
</dbReference>
<evidence type="ECO:0000256" key="2">
    <source>
        <dbReference type="ARBA" id="ARBA00012438"/>
    </source>
</evidence>
<accession>A0A8J3W170</accession>
<keyword evidence="10" id="KW-0812">Transmembrane</keyword>
<evidence type="ECO:0000256" key="4">
    <source>
        <dbReference type="ARBA" id="ARBA00022679"/>
    </source>
</evidence>
<keyword evidence="3" id="KW-0597">Phosphoprotein</keyword>
<dbReference type="Pfam" id="PF07730">
    <property type="entry name" value="HisKA_3"/>
    <property type="match status" value="1"/>
</dbReference>
<proteinExistence type="predicted"/>
<comment type="caution">
    <text evidence="14">The sequence shown here is derived from an EMBL/GenBank/DDBJ whole genome shotgun (WGS) entry which is preliminary data.</text>
</comment>
<dbReference type="AlphaFoldDB" id="A0A8J3W170"/>
<feature type="region of interest" description="Disordered" evidence="9">
    <location>
        <begin position="1"/>
        <end position="22"/>
    </location>
</feature>
<keyword evidence="15" id="KW-1185">Reference proteome</keyword>
<protein>
    <recommendedName>
        <fullName evidence="2">histidine kinase</fullName>
        <ecNumber evidence="2">2.7.13.3</ecNumber>
    </recommendedName>
</protein>
<feature type="transmembrane region" description="Helical" evidence="10">
    <location>
        <begin position="37"/>
        <end position="59"/>
    </location>
</feature>
<dbReference type="Pfam" id="PF02518">
    <property type="entry name" value="HATPase_c"/>
    <property type="match status" value="1"/>
</dbReference>
<comment type="catalytic activity">
    <reaction evidence="1">
        <text>ATP + protein L-histidine = ADP + protein N-phospho-L-histidine.</text>
        <dbReference type="EC" id="2.7.13.3"/>
    </reaction>
</comment>
<keyword evidence="7" id="KW-0067">ATP-binding</keyword>
<evidence type="ECO:0000259" key="13">
    <source>
        <dbReference type="Pfam" id="PF23539"/>
    </source>
</evidence>
<dbReference type="GO" id="GO:0046983">
    <property type="term" value="F:protein dimerization activity"/>
    <property type="evidence" value="ECO:0007669"/>
    <property type="project" value="InterPro"/>
</dbReference>
<dbReference type="Pfam" id="PF23539">
    <property type="entry name" value="DUF7134"/>
    <property type="match status" value="1"/>
</dbReference>
<dbReference type="PANTHER" id="PTHR24421">
    <property type="entry name" value="NITRATE/NITRITE SENSOR PROTEIN NARX-RELATED"/>
    <property type="match status" value="1"/>
</dbReference>
<dbReference type="PANTHER" id="PTHR24421:SF10">
    <property type="entry name" value="NITRATE_NITRITE SENSOR PROTEIN NARQ"/>
    <property type="match status" value="1"/>
</dbReference>
<dbReference type="GO" id="GO:0000155">
    <property type="term" value="F:phosphorelay sensor kinase activity"/>
    <property type="evidence" value="ECO:0007669"/>
    <property type="project" value="InterPro"/>
</dbReference>
<evidence type="ECO:0000313" key="14">
    <source>
        <dbReference type="EMBL" id="GIH71823.1"/>
    </source>
</evidence>
<dbReference type="Proteomes" id="UP000610966">
    <property type="component" value="Unassembled WGS sequence"/>
</dbReference>
<evidence type="ECO:0000256" key="5">
    <source>
        <dbReference type="ARBA" id="ARBA00022741"/>
    </source>
</evidence>
<organism evidence="14 15">
    <name type="scientific">Sphaerimonospora thailandensis</name>
    <dbReference type="NCBI Taxonomy" id="795644"/>
    <lineage>
        <taxon>Bacteria</taxon>
        <taxon>Bacillati</taxon>
        <taxon>Actinomycetota</taxon>
        <taxon>Actinomycetes</taxon>
        <taxon>Streptosporangiales</taxon>
        <taxon>Streptosporangiaceae</taxon>
        <taxon>Sphaerimonospora</taxon>
    </lineage>
</organism>
<evidence type="ECO:0000256" key="10">
    <source>
        <dbReference type="SAM" id="Phobius"/>
    </source>
</evidence>
<feature type="domain" description="Signal transduction histidine kinase subgroup 3 dimerisation and phosphoacceptor" evidence="12">
    <location>
        <begin position="203"/>
        <end position="268"/>
    </location>
</feature>
<evidence type="ECO:0000256" key="6">
    <source>
        <dbReference type="ARBA" id="ARBA00022777"/>
    </source>
</evidence>
<keyword evidence="4" id="KW-0808">Transferase</keyword>
<evidence type="ECO:0000259" key="12">
    <source>
        <dbReference type="Pfam" id="PF07730"/>
    </source>
</evidence>
<keyword evidence="10" id="KW-0472">Membrane</keyword>
<dbReference type="SUPFAM" id="SSF55874">
    <property type="entry name" value="ATPase domain of HSP90 chaperone/DNA topoisomerase II/histidine kinase"/>
    <property type="match status" value="1"/>
</dbReference>
<feature type="transmembrane region" description="Helical" evidence="10">
    <location>
        <begin position="88"/>
        <end position="104"/>
    </location>
</feature>
<gene>
    <name evidence="14" type="ORF">Mth01_40760</name>
</gene>
<dbReference type="EMBL" id="BOOG01000040">
    <property type="protein sequence ID" value="GIH71823.1"/>
    <property type="molecule type" value="Genomic_DNA"/>
</dbReference>
<reference evidence="14" key="1">
    <citation type="submission" date="2021-01" db="EMBL/GenBank/DDBJ databases">
        <title>Whole genome shotgun sequence of Sphaerimonospora thailandensis NBRC 107569.</title>
        <authorList>
            <person name="Komaki H."/>
            <person name="Tamura T."/>
        </authorList>
    </citation>
    <scope>NUCLEOTIDE SEQUENCE</scope>
    <source>
        <strain evidence="14">NBRC 107569</strain>
    </source>
</reference>
<dbReference type="InterPro" id="IPR036890">
    <property type="entry name" value="HATPase_C_sf"/>
</dbReference>
<feature type="transmembrane region" description="Helical" evidence="10">
    <location>
        <begin position="133"/>
        <end position="152"/>
    </location>
</feature>
<keyword evidence="5" id="KW-0547">Nucleotide-binding</keyword>
<dbReference type="CDD" id="cd16917">
    <property type="entry name" value="HATPase_UhpB-NarQ-NarX-like"/>
    <property type="match status" value="1"/>
</dbReference>
<evidence type="ECO:0000259" key="11">
    <source>
        <dbReference type="Pfam" id="PF02518"/>
    </source>
</evidence>
<dbReference type="GO" id="GO:0005524">
    <property type="term" value="F:ATP binding"/>
    <property type="evidence" value="ECO:0007669"/>
    <property type="project" value="UniProtKB-KW"/>
</dbReference>
<evidence type="ECO:0000313" key="15">
    <source>
        <dbReference type="Proteomes" id="UP000610966"/>
    </source>
</evidence>
<evidence type="ECO:0000256" key="1">
    <source>
        <dbReference type="ARBA" id="ARBA00000085"/>
    </source>
</evidence>
<dbReference type="InterPro" id="IPR055558">
    <property type="entry name" value="DUF7134"/>
</dbReference>
<evidence type="ECO:0000256" key="9">
    <source>
        <dbReference type="SAM" id="MobiDB-lite"/>
    </source>
</evidence>
<dbReference type="Gene3D" id="1.20.5.1930">
    <property type="match status" value="1"/>
</dbReference>
<feature type="domain" description="DUF7134" evidence="13">
    <location>
        <begin position="34"/>
        <end position="185"/>
    </location>
</feature>
<evidence type="ECO:0000256" key="8">
    <source>
        <dbReference type="ARBA" id="ARBA00023012"/>
    </source>
</evidence>
<keyword evidence="6 14" id="KW-0418">Kinase</keyword>
<dbReference type="Gene3D" id="3.30.565.10">
    <property type="entry name" value="Histidine kinase-like ATPase, C-terminal domain"/>
    <property type="match status" value="1"/>
</dbReference>
<keyword evidence="8" id="KW-0902">Two-component regulatory system</keyword>
<sequence>MTYRGRRRPGQPQDTVTDVDDPDVRPLFPRRLRRGELIALDAAAGAGYAFVLFLGSFAYASPIPLWARCLVAAVIGLPVGVRRLWPGPVFCVTLAGSVAGLLLGVVREPFAAAAYALYLVAVTTRRRRWEPTLAIAAFTILLALLAVTAGPAPNLETGALWGWGALGCVVMGGAWTIGRAVRERRGYAARAAEQLAGRAVAEERLRIARELHDVVSHTLSVIGVKAAIANHVADERPAEVRDALRVIEVTSREALAEMRHMLGVLRSGETPADLGPLPGLAALPELAGRAAMAGVRVALEVRVPGRLPEGVELSAYRIVQEAVTNVVKHAAPARCRVAIEEAAGELRIEVTDDGPGERVLPSGPGRALRQGHGIIGMRERALMYGGAFEAGPRPGGGFGVLARLPLDVAIRGLNERLDEKRGDELGDE</sequence>
<dbReference type="InterPro" id="IPR003594">
    <property type="entry name" value="HATPase_dom"/>
</dbReference>
<dbReference type="InterPro" id="IPR011712">
    <property type="entry name" value="Sig_transdc_His_kin_sub3_dim/P"/>
</dbReference>
<feature type="domain" description="Histidine kinase/HSP90-like ATPase" evidence="11">
    <location>
        <begin position="311"/>
        <end position="407"/>
    </location>
</feature>
<feature type="transmembrane region" description="Helical" evidence="10">
    <location>
        <begin position="158"/>
        <end position="177"/>
    </location>
</feature>
<keyword evidence="10" id="KW-1133">Transmembrane helix</keyword>
<evidence type="ECO:0000256" key="3">
    <source>
        <dbReference type="ARBA" id="ARBA00022553"/>
    </source>
</evidence>
<dbReference type="EC" id="2.7.13.3" evidence="2"/>
<name>A0A8J3W170_9ACTN</name>
<dbReference type="GO" id="GO:0016020">
    <property type="term" value="C:membrane"/>
    <property type="evidence" value="ECO:0007669"/>
    <property type="project" value="InterPro"/>
</dbReference>
<evidence type="ECO:0000256" key="7">
    <source>
        <dbReference type="ARBA" id="ARBA00022840"/>
    </source>
</evidence>